<reference evidence="9 10" key="1">
    <citation type="submission" date="2006-05" db="EMBL/GenBank/DDBJ databases">
        <authorList>
            <person name="King G."/>
            <person name="Ferriera S."/>
            <person name="Johnson J."/>
            <person name="Kravitz S."/>
            <person name="Beeson K."/>
            <person name="Sutton G."/>
            <person name="Rogers Y.-H."/>
            <person name="Friedman R."/>
            <person name="Frazier M."/>
            <person name="Venter J.C."/>
        </authorList>
    </citation>
    <scope>NUCLEOTIDE SEQUENCE [LARGE SCALE GENOMIC DNA]</scope>
    <source>
        <strain evidence="10">ATCC 25650 / DSM 13394 / JCM 20685 / NBRC 16684 / NCIMB 2208 / IAM 12614 / B1</strain>
    </source>
</reference>
<dbReference type="RefSeq" id="WP_006935319.1">
    <property type="nucleotide sequence ID" value="NZ_AAUW01000009.1"/>
</dbReference>
<feature type="transmembrane region" description="Helical" evidence="8">
    <location>
        <begin position="438"/>
        <end position="457"/>
    </location>
</feature>
<dbReference type="GO" id="GO:0005886">
    <property type="term" value="C:plasma membrane"/>
    <property type="evidence" value="ECO:0007669"/>
    <property type="project" value="UniProtKB-SubCell"/>
</dbReference>
<dbReference type="AlphaFoldDB" id="A0NUB7"/>
<dbReference type="PANTHER" id="PTHR30509">
    <property type="entry name" value="P-HYDROXYBENZOIC ACID EFFLUX PUMP SUBUNIT-RELATED"/>
    <property type="match status" value="1"/>
</dbReference>
<feature type="coiled-coil region" evidence="7">
    <location>
        <begin position="645"/>
        <end position="672"/>
    </location>
</feature>
<feature type="transmembrane region" description="Helical" evidence="8">
    <location>
        <begin position="486"/>
        <end position="510"/>
    </location>
</feature>
<organism evidence="9 10">
    <name type="scientific">Roseibium aggregatum (strain ATCC 25650 / DSM 13394 / JCM 20685 / NBRC 16684 / NCIMB 2208 / IAM 12614 / B1)</name>
    <name type="common">Stappia aggregata</name>
    <dbReference type="NCBI Taxonomy" id="384765"/>
    <lineage>
        <taxon>Bacteria</taxon>
        <taxon>Pseudomonadati</taxon>
        <taxon>Pseudomonadota</taxon>
        <taxon>Alphaproteobacteria</taxon>
        <taxon>Hyphomicrobiales</taxon>
        <taxon>Stappiaceae</taxon>
        <taxon>Roseibium</taxon>
    </lineage>
</organism>
<gene>
    <name evidence="9" type="ORF">SIAM614_02541</name>
</gene>
<dbReference type="OrthoDB" id="5445822at2"/>
<comment type="subcellular location">
    <subcellularLocation>
        <location evidence="1">Cell membrane</location>
        <topology evidence="1">Multi-pass membrane protein</topology>
    </subcellularLocation>
</comment>
<feature type="transmembrane region" description="Helical" evidence="8">
    <location>
        <begin position="362"/>
        <end position="382"/>
    </location>
</feature>
<keyword evidence="4 8" id="KW-0812">Transmembrane</keyword>
<evidence type="ECO:0000256" key="2">
    <source>
        <dbReference type="ARBA" id="ARBA00022448"/>
    </source>
</evidence>
<feature type="transmembrane region" description="Helical" evidence="8">
    <location>
        <begin position="7"/>
        <end position="25"/>
    </location>
</feature>
<protein>
    <recommendedName>
        <fullName evidence="11">Membrane protein YccC</fullName>
    </recommendedName>
</protein>
<keyword evidence="2" id="KW-0813">Transport</keyword>
<evidence type="ECO:0000256" key="3">
    <source>
        <dbReference type="ARBA" id="ARBA00022475"/>
    </source>
</evidence>
<evidence type="ECO:0000256" key="4">
    <source>
        <dbReference type="ARBA" id="ARBA00022692"/>
    </source>
</evidence>
<dbReference type="InterPro" id="IPR006726">
    <property type="entry name" value="PHBA_efflux_AaeB/fusaric-R"/>
</dbReference>
<evidence type="ECO:0000313" key="9">
    <source>
        <dbReference type="EMBL" id="EAV43519.1"/>
    </source>
</evidence>
<evidence type="ECO:0000313" key="10">
    <source>
        <dbReference type="Proteomes" id="UP000004848"/>
    </source>
</evidence>
<feature type="transmembrane region" description="Helical" evidence="8">
    <location>
        <begin position="101"/>
        <end position="117"/>
    </location>
</feature>
<keyword evidence="3" id="KW-1003">Cell membrane</keyword>
<dbReference type="EMBL" id="AAUW01000009">
    <property type="protein sequence ID" value="EAV43519.1"/>
    <property type="molecule type" value="Genomic_DNA"/>
</dbReference>
<evidence type="ECO:0000256" key="8">
    <source>
        <dbReference type="SAM" id="Phobius"/>
    </source>
</evidence>
<dbReference type="Proteomes" id="UP000004848">
    <property type="component" value="Unassembled WGS sequence"/>
</dbReference>
<evidence type="ECO:0000256" key="7">
    <source>
        <dbReference type="SAM" id="Coils"/>
    </source>
</evidence>
<dbReference type="Pfam" id="PF04632">
    <property type="entry name" value="FUSC"/>
    <property type="match status" value="1"/>
</dbReference>
<keyword evidence="7" id="KW-0175">Coiled coil</keyword>
<evidence type="ECO:0000256" key="6">
    <source>
        <dbReference type="ARBA" id="ARBA00023136"/>
    </source>
</evidence>
<dbReference type="GO" id="GO:0022857">
    <property type="term" value="F:transmembrane transporter activity"/>
    <property type="evidence" value="ECO:0007669"/>
    <property type="project" value="InterPro"/>
</dbReference>
<feature type="transmembrane region" description="Helical" evidence="8">
    <location>
        <begin position="56"/>
        <end position="72"/>
    </location>
</feature>
<name>A0NUB7_ROSAI</name>
<accession>A0NUB7</accession>
<evidence type="ECO:0000256" key="5">
    <source>
        <dbReference type="ARBA" id="ARBA00022989"/>
    </source>
</evidence>
<proteinExistence type="predicted"/>
<dbReference type="PANTHER" id="PTHR30509:SF9">
    <property type="entry name" value="MULTIDRUG RESISTANCE PROTEIN MDTO"/>
    <property type="match status" value="1"/>
</dbReference>
<sequence length="720" mass="80733">MSEKLKIALRTALAMVLAFGIALAMGWDKPYWAGLAVAVCSMSTDGEALQKGLLRIYGTLCGICLAFLLLIVALQDRWLFIGLIGLIVAISTYMMGGTRRYYFWSMLSSTVLIVGIFSGSDAERAFEVAVLRSQETLLGVICYTLVSIIFLSTSTSKHFLTSLTAHVSNIREYFERVMGGQSGEQDGKGLDQLRAEIASMQTGLHGQLDVAQLDSVEIWEARRVWRKVLEDLAETVDLMEHLHLGRNELSGIVSTEVLPEVRAFTAEISRRLDAVRRLIGDGNTEPGRVTEHLDLEFSRESVAKLSHFQRAAITLGRDRLVGLDRATGGLLNAVAEARGQGRFSPPKATPAQRCWIPDPRRLLAGLSALTACWIGCLCIIYIPALPSSPIWVMIPVSSTMMAAALMPFFSPWLILKPVIYAMIPSAMVHILLMPHLEGFLQLAVLLFAGVFLICWFMDRPEMKMARSISLILFVVMLQIGEPQHYSFTYAANFAISVPFVILIISIARIFPVSFRPEVAMHRLLRRFFDSAVYLLTTLRWDFDRQPPWFERQWRLYHRRQIASLPSALAMCANALPDAALGKASRTELTNLISTLEMLGNRMQDLVSLRDTPQALGWVGELKSSIRNWRLGVQEIYSHLAENPDNEEINDLKGRLQAKMAELETQIQTAMDKDTEGRRSEADDTSMYRVLGAYRGVSETLLSFVDNASRLDWTRLRETRF</sequence>
<evidence type="ECO:0000256" key="1">
    <source>
        <dbReference type="ARBA" id="ARBA00004651"/>
    </source>
</evidence>
<evidence type="ECO:0008006" key="11">
    <source>
        <dbReference type="Google" id="ProtNLM"/>
    </source>
</evidence>
<dbReference type="eggNOG" id="COG1289">
    <property type="taxonomic scope" value="Bacteria"/>
</dbReference>
<keyword evidence="6 8" id="KW-0472">Membrane</keyword>
<keyword evidence="5 8" id="KW-1133">Transmembrane helix</keyword>
<dbReference type="GeneID" id="68847040"/>
<feature type="transmembrane region" description="Helical" evidence="8">
    <location>
        <begin position="78"/>
        <end position="94"/>
    </location>
</feature>
<feature type="transmembrane region" description="Helical" evidence="8">
    <location>
        <begin position="464"/>
        <end position="480"/>
    </location>
</feature>
<feature type="transmembrane region" description="Helical" evidence="8">
    <location>
        <begin position="388"/>
        <end position="406"/>
    </location>
</feature>
<feature type="transmembrane region" description="Helical" evidence="8">
    <location>
        <begin position="413"/>
        <end position="432"/>
    </location>
</feature>
<comment type="caution">
    <text evidence="9">The sequence shown here is derived from an EMBL/GenBank/DDBJ whole genome shotgun (WGS) entry which is preliminary data.</text>
</comment>